<feature type="active site" description="Proton acceptor" evidence="1">
    <location>
        <position position="104"/>
    </location>
</feature>
<evidence type="ECO:0000256" key="2">
    <source>
        <dbReference type="PIRSR" id="PIRSR000705-2"/>
    </source>
</evidence>
<dbReference type="Gene3D" id="3.40.50.300">
    <property type="entry name" value="P-loop containing nucleotide triphosphate hydrolases"/>
    <property type="match status" value="1"/>
</dbReference>
<dbReference type="GO" id="GO:0019136">
    <property type="term" value="F:deoxynucleoside kinase activity"/>
    <property type="evidence" value="ECO:0007669"/>
    <property type="project" value="InterPro"/>
</dbReference>
<keyword evidence="5" id="KW-0808">Transferase</keyword>
<dbReference type="SUPFAM" id="SSF52540">
    <property type="entry name" value="P-loop containing nucleoside triphosphate hydrolases"/>
    <property type="match status" value="1"/>
</dbReference>
<protein>
    <submittedName>
        <fullName evidence="5">Deoxynucleoside kinase</fullName>
    </submittedName>
</protein>
<dbReference type="PANTHER" id="PTHR10513">
    <property type="entry name" value="DEOXYNUCLEOSIDE KINASE"/>
    <property type="match status" value="1"/>
</dbReference>
<feature type="binding site" evidence="3">
    <location>
        <begin position="163"/>
        <end position="167"/>
    </location>
    <ligand>
        <name>ATP</name>
        <dbReference type="ChEBI" id="CHEBI:30616"/>
    </ligand>
</feature>
<evidence type="ECO:0000256" key="3">
    <source>
        <dbReference type="PIRSR" id="PIRSR000705-3"/>
    </source>
</evidence>
<evidence type="ECO:0000313" key="5">
    <source>
        <dbReference type="EMBL" id="QBK88703.1"/>
    </source>
</evidence>
<keyword evidence="5" id="KW-0418">Kinase</keyword>
<feature type="binding site" evidence="2">
    <location>
        <position position="110"/>
    </location>
    <ligand>
        <name>substrate</name>
    </ligand>
</feature>
<dbReference type="Pfam" id="PF01712">
    <property type="entry name" value="dNK"/>
    <property type="match status" value="1"/>
</dbReference>
<reference evidence="5" key="1">
    <citation type="journal article" date="2019" name="MBio">
        <title>Virus Genomes from Deep Sea Sediments Expand the Ocean Megavirome and Support Independent Origins of Viral Gigantism.</title>
        <authorList>
            <person name="Backstrom D."/>
            <person name="Yutin N."/>
            <person name="Jorgensen S.L."/>
            <person name="Dharamshi J."/>
            <person name="Homa F."/>
            <person name="Zaremba-Niedwiedzka K."/>
            <person name="Spang A."/>
            <person name="Wolf Y.I."/>
            <person name="Koonin E.V."/>
            <person name="Ettema T.J."/>
        </authorList>
    </citation>
    <scope>NUCLEOTIDE SEQUENCE</scope>
</reference>
<feature type="binding site" evidence="2">
    <location>
        <position position="78"/>
    </location>
    <ligand>
        <name>substrate</name>
    </ligand>
</feature>
<dbReference type="PIRSF" id="PIRSF000705">
    <property type="entry name" value="DNK"/>
    <property type="match status" value="1"/>
</dbReference>
<sequence>MIHKILASFEGNIAVGKTTFIQKIEQRIKIDPDFTNQKFGVDFIEEPVKIWSSIKNEKGDGLLKVFYDDMIRYSYLFQNTAYITRMNKIVKCLLRSKNKYIFTDRSLQCDKNVFAKMIHDDKKLNLIEWNAYNLWNNFYDDVFYGGKYNIIYLRCKPEIAFERKKKRNRPEEANLPLSYFKALHNYHEDWLINNVDKDKYNVLVLDCNKDFEDNMKNFDVIYMQFKSYLSSIKPYDFKKYLFRQDDVKRRR</sequence>
<feature type="domain" description="Deoxynucleoside kinase" evidence="4">
    <location>
        <begin position="9"/>
        <end position="227"/>
    </location>
</feature>
<feature type="binding site" evidence="2">
    <location>
        <position position="105"/>
    </location>
    <ligand>
        <name>substrate</name>
    </ligand>
</feature>
<dbReference type="GO" id="GO:0005524">
    <property type="term" value="F:ATP binding"/>
    <property type="evidence" value="ECO:0007669"/>
    <property type="project" value="UniProtKB-KW"/>
</dbReference>
<dbReference type="PANTHER" id="PTHR10513:SF35">
    <property type="entry name" value="DEOXYADENOSINE KINASE"/>
    <property type="match status" value="1"/>
</dbReference>
<dbReference type="InterPro" id="IPR002624">
    <property type="entry name" value="DCK/DGK"/>
</dbReference>
<feature type="binding site" evidence="2">
    <location>
        <position position="172"/>
    </location>
    <ligand>
        <name>substrate</name>
    </ligand>
</feature>
<name>A0A481YZN1_9VIRU</name>
<feature type="binding site" evidence="2">
    <location>
        <position position="46"/>
    </location>
    <ligand>
        <name>substrate</name>
    </ligand>
</feature>
<accession>A0A481YZN1</accession>
<proteinExistence type="predicted"/>
<gene>
    <name evidence="5" type="ORF">LCMiAC01_03810</name>
</gene>
<evidence type="ECO:0000259" key="4">
    <source>
        <dbReference type="Pfam" id="PF01712"/>
    </source>
</evidence>
<keyword evidence="3" id="KW-0547">Nucleotide-binding</keyword>
<dbReference type="InterPro" id="IPR031314">
    <property type="entry name" value="DNK_dom"/>
</dbReference>
<organism evidence="5">
    <name type="scientific">Mimivirus LCMiAC01</name>
    <dbReference type="NCBI Taxonomy" id="2506608"/>
    <lineage>
        <taxon>Viruses</taxon>
        <taxon>Varidnaviria</taxon>
        <taxon>Bamfordvirae</taxon>
        <taxon>Nucleocytoviricota</taxon>
        <taxon>Megaviricetes</taxon>
        <taxon>Imitervirales</taxon>
        <taxon>Mimiviridae</taxon>
        <taxon>Klosneuvirinae</taxon>
    </lineage>
</organism>
<feature type="binding site" evidence="2">
    <location>
        <position position="67"/>
    </location>
    <ligand>
        <name>substrate</name>
    </ligand>
</feature>
<dbReference type="InterPro" id="IPR027417">
    <property type="entry name" value="P-loop_NTPase"/>
</dbReference>
<feature type="binding site" evidence="3">
    <location>
        <begin position="11"/>
        <end position="19"/>
    </location>
    <ligand>
        <name>ATP</name>
        <dbReference type="ChEBI" id="CHEBI:30616"/>
    </ligand>
</feature>
<evidence type="ECO:0000256" key="1">
    <source>
        <dbReference type="PIRSR" id="PIRSR000705-1"/>
    </source>
</evidence>
<dbReference type="EMBL" id="MK500395">
    <property type="protein sequence ID" value="QBK88703.1"/>
    <property type="molecule type" value="Genomic_DNA"/>
</dbReference>
<keyword evidence="3" id="KW-0067">ATP-binding</keyword>
<dbReference type="InterPro" id="IPR050566">
    <property type="entry name" value="Deoxyribonucleoside_kinase"/>
</dbReference>